<organism evidence="2">
    <name type="scientific">Amphimedon queenslandica</name>
    <name type="common">Sponge</name>
    <dbReference type="NCBI Taxonomy" id="400682"/>
    <lineage>
        <taxon>Eukaryota</taxon>
        <taxon>Metazoa</taxon>
        <taxon>Porifera</taxon>
        <taxon>Demospongiae</taxon>
        <taxon>Heteroscleromorpha</taxon>
        <taxon>Haplosclerida</taxon>
        <taxon>Niphatidae</taxon>
        <taxon>Amphimedon</taxon>
    </lineage>
</organism>
<dbReference type="AlphaFoldDB" id="A0A1X7TUJ1"/>
<evidence type="ECO:0000313" key="2">
    <source>
        <dbReference type="EnsemblMetazoa" id="Aqu2.1.18722_001"/>
    </source>
</evidence>
<accession>A0A1X7TUJ1</accession>
<dbReference type="eggNOG" id="KOG0017">
    <property type="taxonomic scope" value="Eukaryota"/>
</dbReference>
<dbReference type="Pfam" id="PF13976">
    <property type="entry name" value="gag_pre-integrs"/>
    <property type="match status" value="1"/>
</dbReference>
<sequence length="268" mass="30114">MIVKALKAQVDDITLNFVQQALIHKKQKLKGNHQSSKSTGAIALTAKYHKRPISKQPYKKPQCFSCDQEAKAATSEEKSQAAFTITSADADSAGKWLVWSIKPHDVQEGVSIRVSGIRNSRSLRNCNLFSVRTAVAMGNSIKFGKYKCWIRNSCGALCGMGSLNNKLYQLDCTQVKVSNEHANYSRTPEYKRINLWHHRLGHLNEQQMKRIVQKELATGLKFQRSEGISFCERCTEGKMHRGLFKSAGGIRTTKRLKLIHSDVCGQCL</sequence>
<dbReference type="InterPro" id="IPR025724">
    <property type="entry name" value="GAG-pre-integrase_dom"/>
</dbReference>
<reference evidence="2" key="1">
    <citation type="submission" date="2017-05" db="UniProtKB">
        <authorList>
            <consortium name="EnsemblMetazoa"/>
        </authorList>
    </citation>
    <scope>IDENTIFICATION</scope>
</reference>
<feature type="domain" description="GAG-pre-integrase" evidence="1">
    <location>
        <begin position="166"/>
        <end position="239"/>
    </location>
</feature>
<dbReference type="EnsemblMetazoa" id="Aqu2.1.18722_001">
    <property type="protein sequence ID" value="Aqu2.1.18722_001"/>
    <property type="gene ID" value="Aqu2.1.18722"/>
</dbReference>
<name>A0A1X7TUJ1_AMPQE</name>
<evidence type="ECO:0000259" key="1">
    <source>
        <dbReference type="Pfam" id="PF13976"/>
    </source>
</evidence>
<dbReference type="InParanoid" id="A0A1X7TUJ1"/>
<proteinExistence type="predicted"/>
<protein>
    <recommendedName>
        <fullName evidence="1">GAG-pre-integrase domain-containing protein</fullName>
    </recommendedName>
</protein>